<keyword evidence="3" id="KW-0547">Nucleotide-binding</keyword>
<gene>
    <name evidence="7" type="ORF">BmR1_04g08620</name>
</gene>
<dbReference type="PRINTS" id="PR01405">
    <property type="entry name" value="TETRPHPHTASE"/>
</dbReference>
<organism evidence="7 8">
    <name type="scientific">Babesia microti (strain RI)</name>
    <dbReference type="NCBI Taxonomy" id="1133968"/>
    <lineage>
        <taxon>Eukaryota</taxon>
        <taxon>Sar</taxon>
        <taxon>Alveolata</taxon>
        <taxon>Apicomplexa</taxon>
        <taxon>Aconoidasida</taxon>
        <taxon>Piroplasmida</taxon>
        <taxon>Babesiidae</taxon>
        <taxon>Babesia</taxon>
    </lineage>
</organism>
<dbReference type="PROSITE" id="PS00893">
    <property type="entry name" value="NUDIX_BOX"/>
    <property type="match status" value="1"/>
</dbReference>
<dbReference type="GO" id="GO:0006167">
    <property type="term" value="P:AMP biosynthetic process"/>
    <property type="evidence" value="ECO:0007669"/>
    <property type="project" value="TreeGrafter"/>
</dbReference>
<dbReference type="GO" id="GO:0004081">
    <property type="term" value="F:bis(5'-nucleosyl)-tetraphosphatase (asymmetrical) activity"/>
    <property type="evidence" value="ECO:0007669"/>
    <property type="project" value="TreeGrafter"/>
</dbReference>
<name>A0A1N6LY82_BABMR</name>
<feature type="domain" description="Nudix hydrolase" evidence="6">
    <location>
        <begin position="13"/>
        <end position="146"/>
    </location>
</feature>
<dbReference type="Proteomes" id="UP000002899">
    <property type="component" value="Chromosome IV"/>
</dbReference>
<evidence type="ECO:0000256" key="3">
    <source>
        <dbReference type="ARBA" id="ARBA00022741"/>
    </source>
</evidence>
<dbReference type="InterPro" id="IPR051325">
    <property type="entry name" value="Nudix_hydrolase_domain"/>
</dbReference>
<dbReference type="InterPro" id="IPR020084">
    <property type="entry name" value="NUDIX_hydrolase_CS"/>
</dbReference>
<dbReference type="GeneID" id="24426354"/>
<dbReference type="InterPro" id="IPR000086">
    <property type="entry name" value="NUDIX_hydrolase_dom"/>
</dbReference>
<reference evidence="7 8" key="1">
    <citation type="journal article" date="2012" name="Nucleic Acids Res.">
        <title>Sequencing of the smallest Apicomplexan genome from the human pathogen Babesia microti.</title>
        <authorList>
            <person name="Cornillot E."/>
            <person name="Hadj-Kaddour K."/>
            <person name="Dassouli A."/>
            <person name="Noel B."/>
            <person name="Ranwez V."/>
            <person name="Vacherie B."/>
            <person name="Augagneur Y."/>
            <person name="Bres V."/>
            <person name="Duclos A."/>
            <person name="Randazzo S."/>
            <person name="Carcy B."/>
            <person name="Debierre-Grockiego F."/>
            <person name="Delbecq S."/>
            <person name="Moubri-Menage K."/>
            <person name="Shams-Eldin H."/>
            <person name="Usmani-Brown S."/>
            <person name="Bringaud F."/>
            <person name="Wincker P."/>
            <person name="Vivares C.P."/>
            <person name="Schwarz R.T."/>
            <person name="Schetters T.P."/>
            <person name="Krause P.J."/>
            <person name="Gorenflot A."/>
            <person name="Berry V."/>
            <person name="Barbe V."/>
            <person name="Ben Mamoun C."/>
        </authorList>
    </citation>
    <scope>NUCLEOTIDE SEQUENCE [LARGE SCALE GENOMIC DNA]</scope>
    <source>
        <strain evidence="7 8">RI</strain>
    </source>
</reference>
<dbReference type="PROSITE" id="PS51462">
    <property type="entry name" value="NUDIX"/>
    <property type="match status" value="1"/>
</dbReference>
<evidence type="ECO:0000256" key="4">
    <source>
        <dbReference type="ARBA" id="ARBA00022801"/>
    </source>
</evidence>
<dbReference type="AlphaFoldDB" id="A0A1N6LY82"/>
<dbReference type="Gene3D" id="3.90.79.10">
    <property type="entry name" value="Nucleoside Triphosphate Pyrophosphohydrolase"/>
    <property type="match status" value="1"/>
</dbReference>
<dbReference type="PANTHER" id="PTHR21340">
    <property type="entry name" value="DIADENOSINE 5,5-P1,P4-TETRAPHOSPHATE PYROPHOSPHOHYDROLASE MUTT"/>
    <property type="match status" value="1"/>
</dbReference>
<sequence>MDYFNKKASDSSESVTAGGIILYRINKNNCPEFLLLKSHREPFHYTPPKGRLEENETFGEAAKRETLEESGISPEMYEIEKNFAKSMKYQANDKGKECIYFLAKLYNPTTSVVLSEEHSSYEWADLERMKRLCSHQMIIDVIIQAHNHITHTP</sequence>
<dbReference type="EMBL" id="LN871599">
    <property type="protein sequence ID" value="SIO73827.1"/>
    <property type="molecule type" value="Genomic_DNA"/>
</dbReference>
<accession>A0A1N6LY82</accession>
<dbReference type="PANTHER" id="PTHR21340:SF0">
    <property type="entry name" value="BIS(5'-NUCLEOSYL)-TETRAPHOSPHATASE [ASYMMETRICAL]"/>
    <property type="match status" value="1"/>
</dbReference>
<dbReference type="GO" id="GO:0000166">
    <property type="term" value="F:nucleotide binding"/>
    <property type="evidence" value="ECO:0007669"/>
    <property type="project" value="UniProtKB-KW"/>
</dbReference>
<keyword evidence="4 7" id="KW-0378">Hydrolase</keyword>
<dbReference type="InterPro" id="IPR015797">
    <property type="entry name" value="NUDIX_hydrolase-like_dom_sf"/>
</dbReference>
<dbReference type="SUPFAM" id="SSF55811">
    <property type="entry name" value="Nudix"/>
    <property type="match status" value="1"/>
</dbReference>
<dbReference type="VEuPathDB" id="PiroplasmaDB:BmR1_04g08620"/>
<evidence type="ECO:0000313" key="7">
    <source>
        <dbReference type="EMBL" id="SIO73827.1"/>
    </source>
</evidence>
<protein>
    <recommendedName>
        <fullName evidence="2">Bis(5'-nucleosyl)-tetraphosphatase [asymmetrical]</fullName>
    </recommendedName>
    <alternativeName>
        <fullName evidence="5">Diadenosine 5',5'''-P1,P4-tetraphosphate asymmetrical hydrolase</fullName>
    </alternativeName>
</protein>
<dbReference type="GO" id="GO:0006754">
    <property type="term" value="P:ATP biosynthetic process"/>
    <property type="evidence" value="ECO:0007669"/>
    <property type="project" value="TreeGrafter"/>
</dbReference>
<evidence type="ECO:0000313" key="8">
    <source>
        <dbReference type="Proteomes" id="UP000002899"/>
    </source>
</evidence>
<proteinExistence type="inferred from homology"/>
<comment type="similarity">
    <text evidence="1">Belongs to the Nudix hydrolase family.</text>
</comment>
<dbReference type="InterPro" id="IPR003565">
    <property type="entry name" value="Tetra_PHTase"/>
</dbReference>
<keyword evidence="8" id="KW-1185">Reference proteome</keyword>
<evidence type="ECO:0000256" key="2">
    <source>
        <dbReference type="ARBA" id="ARBA00018911"/>
    </source>
</evidence>
<evidence type="ECO:0000259" key="6">
    <source>
        <dbReference type="PROSITE" id="PS51462"/>
    </source>
</evidence>
<reference evidence="7 8" key="2">
    <citation type="journal article" date="2013" name="PLoS ONE">
        <title>Whole genome mapping and re-organization of the nuclear and mitochondrial genomes of Babesia microti isolates.</title>
        <authorList>
            <person name="Cornillot E."/>
            <person name="Dassouli A."/>
            <person name="Garg A."/>
            <person name="Pachikara N."/>
            <person name="Randazzo S."/>
            <person name="Depoix D."/>
            <person name="Carcy B."/>
            <person name="Delbecq S."/>
            <person name="Frutos R."/>
            <person name="Silva J.C."/>
            <person name="Sutton R."/>
            <person name="Krause P.J."/>
            <person name="Mamoun C.B."/>
        </authorList>
    </citation>
    <scope>NUCLEOTIDE SEQUENCE [LARGE SCALE GENOMIC DNA]</scope>
    <source>
        <strain evidence="7 8">RI</strain>
    </source>
</reference>
<evidence type="ECO:0000256" key="5">
    <source>
        <dbReference type="ARBA" id="ARBA00032644"/>
    </source>
</evidence>
<evidence type="ECO:0000256" key="1">
    <source>
        <dbReference type="ARBA" id="ARBA00005582"/>
    </source>
</evidence>
<dbReference type="Pfam" id="PF00293">
    <property type="entry name" value="NUDIX"/>
    <property type="match status" value="1"/>
</dbReference>
<dbReference type="KEGG" id="bmic:BmR1_04g08620"/>
<dbReference type="RefSeq" id="XP_021337883.1">
    <property type="nucleotide sequence ID" value="XM_021482706.1"/>
</dbReference>
<dbReference type="CDD" id="cd03428">
    <property type="entry name" value="NUDIX_Ap4A_Nudt2"/>
    <property type="match status" value="1"/>
</dbReference>
<reference evidence="7 8" key="3">
    <citation type="journal article" date="2016" name="Sci. Rep.">
        <title>Genome-wide diversity and gene expression profiling of Babesia microti isolates identify polymorphic genes that mediate host-pathogen interactions.</title>
        <authorList>
            <person name="Silva J.C."/>
            <person name="Cornillot E."/>
            <person name="McCracken C."/>
            <person name="Usmani-Brown S."/>
            <person name="Dwivedi A."/>
            <person name="Ifeonu O.O."/>
            <person name="Crabtree J."/>
            <person name="Gotia H.T."/>
            <person name="Virji A.Z."/>
            <person name="Reynes C."/>
            <person name="Colinge J."/>
            <person name="Kumar V."/>
            <person name="Lawres L."/>
            <person name="Pazzi J.E."/>
            <person name="Pablo J.V."/>
            <person name="Hung C."/>
            <person name="Brancato J."/>
            <person name="Kumari P."/>
            <person name="Orvis J."/>
            <person name="Tretina K."/>
            <person name="Chibucos M."/>
            <person name="Ott S."/>
            <person name="Sadzewicz L."/>
            <person name="Sengamalay N."/>
            <person name="Shetty A.C."/>
            <person name="Su Q."/>
            <person name="Tallon L."/>
            <person name="Fraser C.M."/>
            <person name="Frutos R."/>
            <person name="Molina D.M."/>
            <person name="Krause P.J."/>
            <person name="Ben Mamoun C."/>
        </authorList>
    </citation>
    <scope>NUCLEOTIDE SEQUENCE [LARGE SCALE GENOMIC DNA]</scope>
    <source>
        <strain evidence="7 8">RI</strain>
    </source>
</reference>
<dbReference type="OrthoDB" id="276276at2759"/>